<organism evidence="2 3">
    <name type="scientific">Absidia repens</name>
    <dbReference type="NCBI Taxonomy" id="90262"/>
    <lineage>
        <taxon>Eukaryota</taxon>
        <taxon>Fungi</taxon>
        <taxon>Fungi incertae sedis</taxon>
        <taxon>Mucoromycota</taxon>
        <taxon>Mucoromycotina</taxon>
        <taxon>Mucoromycetes</taxon>
        <taxon>Mucorales</taxon>
        <taxon>Cunninghamellaceae</taxon>
        <taxon>Absidia</taxon>
    </lineage>
</organism>
<dbReference type="InterPro" id="IPR013640">
    <property type="entry name" value="Vfa1"/>
</dbReference>
<keyword evidence="3" id="KW-1185">Reference proteome</keyword>
<dbReference type="Pfam" id="PF08432">
    <property type="entry name" value="Vfa1"/>
    <property type="match status" value="1"/>
</dbReference>
<dbReference type="AlphaFoldDB" id="A0A1X2IQX6"/>
<dbReference type="PANTHER" id="PTHR28218">
    <property type="entry name" value="VPS4-ASSOCIATED PROTEIN 1"/>
    <property type="match status" value="1"/>
</dbReference>
<dbReference type="GO" id="GO:0005768">
    <property type="term" value="C:endosome"/>
    <property type="evidence" value="ECO:0007669"/>
    <property type="project" value="TreeGrafter"/>
</dbReference>
<feature type="compositionally biased region" description="Basic and acidic residues" evidence="1">
    <location>
        <begin position="126"/>
        <end position="143"/>
    </location>
</feature>
<feature type="compositionally biased region" description="Low complexity" evidence="1">
    <location>
        <begin position="84"/>
        <end position="93"/>
    </location>
</feature>
<sequence>MTTRLQNLYIARLTTQERPCFVCSKFTTVVLTLADNSNNDWFYTCRSHLGDFNFCSKIGGASPKPTTPSTSPRTSDLKDRPVESDSVVDLVSSIGSALTSWRKKPDDKDKDKDDKDDKDKDEEEKDKDTKKNEKGDNNNKGKDDDDTASSSTSRPSSPPLTSSPQPLAPPKFILQRDYFYLRQREYMKKQQKKEADEKLKTLQFPKVPTSLPSAKQ</sequence>
<dbReference type="GO" id="GO:0007034">
    <property type="term" value="P:vacuolar transport"/>
    <property type="evidence" value="ECO:0007669"/>
    <property type="project" value="TreeGrafter"/>
</dbReference>
<name>A0A1X2IQX6_9FUNG</name>
<feature type="compositionally biased region" description="Low complexity" evidence="1">
    <location>
        <begin position="62"/>
        <end position="74"/>
    </location>
</feature>
<dbReference type="STRING" id="90262.A0A1X2IQX6"/>
<dbReference type="OrthoDB" id="2158714at2759"/>
<proteinExistence type="predicted"/>
<gene>
    <name evidence="2" type="ORF">BCR42DRAFT_409229</name>
</gene>
<feature type="compositionally biased region" description="Basic and acidic residues" evidence="1">
    <location>
        <begin position="187"/>
        <end position="200"/>
    </location>
</feature>
<evidence type="ECO:0000256" key="1">
    <source>
        <dbReference type="SAM" id="MobiDB-lite"/>
    </source>
</evidence>
<accession>A0A1X2IQX6</accession>
<feature type="compositionally biased region" description="Basic and acidic residues" evidence="1">
    <location>
        <begin position="103"/>
        <end position="118"/>
    </location>
</feature>
<feature type="compositionally biased region" description="Low complexity" evidence="1">
    <location>
        <begin position="148"/>
        <end position="165"/>
    </location>
</feature>
<dbReference type="Proteomes" id="UP000193560">
    <property type="component" value="Unassembled WGS sequence"/>
</dbReference>
<dbReference type="PANTHER" id="PTHR28218:SF1">
    <property type="entry name" value="VPS4-ASSOCIATED PROTEIN 1"/>
    <property type="match status" value="1"/>
</dbReference>
<comment type="caution">
    <text evidence="2">The sequence shown here is derived from an EMBL/GenBank/DDBJ whole genome shotgun (WGS) entry which is preliminary data.</text>
</comment>
<feature type="region of interest" description="Disordered" evidence="1">
    <location>
        <begin position="187"/>
        <end position="216"/>
    </location>
</feature>
<reference evidence="2 3" key="1">
    <citation type="submission" date="2016-07" db="EMBL/GenBank/DDBJ databases">
        <title>Pervasive Adenine N6-methylation of Active Genes in Fungi.</title>
        <authorList>
            <consortium name="DOE Joint Genome Institute"/>
            <person name="Mondo S.J."/>
            <person name="Dannebaum R.O."/>
            <person name="Kuo R.C."/>
            <person name="Labutti K."/>
            <person name="Haridas S."/>
            <person name="Kuo A."/>
            <person name="Salamov A."/>
            <person name="Ahrendt S.R."/>
            <person name="Lipzen A."/>
            <person name="Sullivan W."/>
            <person name="Andreopoulos W.B."/>
            <person name="Clum A."/>
            <person name="Lindquist E."/>
            <person name="Daum C."/>
            <person name="Ramamoorthy G.K."/>
            <person name="Gryganskyi A."/>
            <person name="Culley D."/>
            <person name="Magnuson J.K."/>
            <person name="James T.Y."/>
            <person name="O'Malley M.A."/>
            <person name="Stajich J.E."/>
            <person name="Spatafora J.W."/>
            <person name="Visel A."/>
            <person name="Grigoriev I.V."/>
        </authorList>
    </citation>
    <scope>NUCLEOTIDE SEQUENCE [LARGE SCALE GENOMIC DNA]</scope>
    <source>
        <strain evidence="2 3">NRRL 1336</strain>
    </source>
</reference>
<feature type="region of interest" description="Disordered" evidence="1">
    <location>
        <begin position="60"/>
        <end position="174"/>
    </location>
</feature>
<evidence type="ECO:0000313" key="2">
    <source>
        <dbReference type="EMBL" id="ORZ20658.1"/>
    </source>
</evidence>
<evidence type="ECO:0000313" key="3">
    <source>
        <dbReference type="Proteomes" id="UP000193560"/>
    </source>
</evidence>
<dbReference type="EMBL" id="MCGE01000006">
    <property type="protein sequence ID" value="ORZ20658.1"/>
    <property type="molecule type" value="Genomic_DNA"/>
</dbReference>
<protein>
    <submittedName>
        <fullName evidence="2">VPS4-associated protein 1</fullName>
    </submittedName>
</protein>